<name>Q2IHA1_ANADE</name>
<proteinExistence type="predicted"/>
<feature type="repeat" description="TPR" evidence="1">
    <location>
        <begin position="310"/>
        <end position="343"/>
    </location>
</feature>
<sequence>MDIRCERCRAAYVLEDEQVTAAGVALQCTNCGYLFEVRRKVVFVTTPLRPEHAVGARQLAPPPRPGPPAPMAPPPSPAQPAARPAPSVAAPPAPAAPRPAVPPTAARIEPPPAFGAGTFDPGSRPSSSLRRSRAPQLLLALVLAGALGLGAKVLLDRSRSQLDLFGGDAAPPPATEGEPPPAPGQPTGPSAAPPAAAEPPPAAPPDAAAPGEPPPAGAAAPGSPSPAPAPTEPPTAAPPADAAPTAAAPPAAAPPAAAPPAAAPDAAAPAAKPAPGADALAQAGRLRSRGQIARALELYRGVLATDPENVAALTGQGLCYLDLARYPSAESAFQAALRVEPENPDATLGLAETYRWQGNDAEAIRYYERYLAHHPDGEEAAVARNAIDALRR</sequence>
<feature type="region of interest" description="Disordered" evidence="2">
    <location>
        <begin position="164"/>
        <end position="275"/>
    </location>
</feature>
<dbReference type="OrthoDB" id="5506264at2"/>
<dbReference type="AlphaFoldDB" id="Q2IHA1"/>
<feature type="compositionally biased region" description="Pro residues" evidence="2">
    <location>
        <begin position="223"/>
        <end position="237"/>
    </location>
</feature>
<evidence type="ECO:0000313" key="4">
    <source>
        <dbReference type="EMBL" id="ABC83955.1"/>
    </source>
</evidence>
<feature type="compositionally biased region" description="Pro residues" evidence="2">
    <location>
        <begin position="89"/>
        <end position="102"/>
    </location>
</feature>
<dbReference type="InterPro" id="IPR011723">
    <property type="entry name" value="Znf/thioredoxin_put"/>
</dbReference>
<dbReference type="InterPro" id="IPR011990">
    <property type="entry name" value="TPR-like_helical_dom_sf"/>
</dbReference>
<gene>
    <name evidence="4" type="ordered locus">Adeh_4191</name>
</gene>
<dbReference type="PROSITE" id="PS50005">
    <property type="entry name" value="TPR"/>
    <property type="match status" value="2"/>
</dbReference>
<feature type="compositionally biased region" description="Low complexity" evidence="2">
    <location>
        <begin position="263"/>
        <end position="275"/>
    </location>
</feature>
<feature type="region of interest" description="Disordered" evidence="2">
    <location>
        <begin position="54"/>
        <end position="130"/>
    </location>
</feature>
<dbReference type="STRING" id="290397.Adeh_4191"/>
<feature type="compositionally biased region" description="Pro residues" evidence="2">
    <location>
        <begin position="170"/>
        <end position="186"/>
    </location>
</feature>
<dbReference type="Gene3D" id="1.25.40.10">
    <property type="entry name" value="Tetratricopeptide repeat domain"/>
    <property type="match status" value="1"/>
</dbReference>
<accession>Q2IHA1</accession>
<dbReference type="InterPro" id="IPR019734">
    <property type="entry name" value="TPR_rpt"/>
</dbReference>
<dbReference type="HOGENOM" id="CLU_715036_0_0_7"/>
<feature type="domain" description="Zinc finger/thioredoxin putative" evidence="3">
    <location>
        <begin position="1"/>
        <end position="35"/>
    </location>
</feature>
<dbReference type="SMART" id="SM00028">
    <property type="entry name" value="TPR"/>
    <property type="match status" value="3"/>
</dbReference>
<organism evidence="4 5">
    <name type="scientific">Anaeromyxobacter dehalogenans (strain 2CP-C)</name>
    <dbReference type="NCBI Taxonomy" id="290397"/>
    <lineage>
        <taxon>Bacteria</taxon>
        <taxon>Pseudomonadati</taxon>
        <taxon>Myxococcota</taxon>
        <taxon>Myxococcia</taxon>
        <taxon>Myxococcales</taxon>
        <taxon>Cystobacterineae</taxon>
        <taxon>Anaeromyxobacteraceae</taxon>
        <taxon>Anaeromyxobacter</taxon>
    </lineage>
</organism>
<dbReference type="Pfam" id="PF14559">
    <property type="entry name" value="TPR_19"/>
    <property type="match status" value="1"/>
</dbReference>
<dbReference type="Proteomes" id="UP000001935">
    <property type="component" value="Chromosome"/>
</dbReference>
<evidence type="ECO:0000313" key="5">
    <source>
        <dbReference type="Proteomes" id="UP000001935"/>
    </source>
</evidence>
<dbReference type="SUPFAM" id="SSF48452">
    <property type="entry name" value="TPR-like"/>
    <property type="match status" value="1"/>
</dbReference>
<evidence type="ECO:0000259" key="3">
    <source>
        <dbReference type="Pfam" id="PF13717"/>
    </source>
</evidence>
<evidence type="ECO:0000256" key="2">
    <source>
        <dbReference type="SAM" id="MobiDB-lite"/>
    </source>
</evidence>
<dbReference type="eggNOG" id="COG0457">
    <property type="taxonomic scope" value="Bacteria"/>
</dbReference>
<dbReference type="RefSeq" id="WP_011423237.1">
    <property type="nucleotide sequence ID" value="NC_007760.1"/>
</dbReference>
<feature type="compositionally biased region" description="Low complexity" evidence="2">
    <location>
        <begin position="79"/>
        <end position="88"/>
    </location>
</feature>
<dbReference type="EMBL" id="CP000251">
    <property type="protein sequence ID" value="ABC83955.1"/>
    <property type="molecule type" value="Genomic_DNA"/>
</dbReference>
<feature type="compositionally biased region" description="Pro residues" evidence="2">
    <location>
        <begin position="251"/>
        <end position="262"/>
    </location>
</feature>
<dbReference type="NCBIfam" id="TIGR02098">
    <property type="entry name" value="MJ0042_CXXC"/>
    <property type="match status" value="1"/>
</dbReference>
<dbReference type="KEGG" id="ade:Adeh_4191"/>
<protein>
    <submittedName>
        <fullName evidence="4">Zinc finger/thioredoxin putative</fullName>
    </submittedName>
</protein>
<feature type="repeat" description="TPR" evidence="1">
    <location>
        <begin position="344"/>
        <end position="377"/>
    </location>
</feature>
<feature type="compositionally biased region" description="Low complexity" evidence="2">
    <location>
        <begin position="238"/>
        <end position="250"/>
    </location>
</feature>
<feature type="compositionally biased region" description="Pro residues" evidence="2">
    <location>
        <begin position="60"/>
        <end position="78"/>
    </location>
</feature>
<keyword evidence="1" id="KW-0802">TPR repeat</keyword>
<evidence type="ECO:0000256" key="1">
    <source>
        <dbReference type="PROSITE-ProRule" id="PRU00339"/>
    </source>
</evidence>
<reference evidence="4" key="1">
    <citation type="submission" date="2006-01" db="EMBL/GenBank/DDBJ databases">
        <title>Complete sequence of Anaeromyxobacter dehalogenans 2CP-C.</title>
        <authorList>
            <consortium name="US DOE Joint Genome Institute"/>
            <person name="Copeland A."/>
            <person name="Lucas S."/>
            <person name="Lapidus A."/>
            <person name="Barry K."/>
            <person name="Detter J.C."/>
            <person name="Glavina T."/>
            <person name="Hammon N."/>
            <person name="Israni S."/>
            <person name="Pitluck S."/>
            <person name="Brettin T."/>
            <person name="Bruce D."/>
            <person name="Han C."/>
            <person name="Tapia R."/>
            <person name="Gilna P."/>
            <person name="Kiss H."/>
            <person name="Schmutz J."/>
            <person name="Larimer F."/>
            <person name="Land M."/>
            <person name="Kyrpides N."/>
            <person name="Anderson I."/>
            <person name="Sanford R.A."/>
            <person name="Ritalahti K.M."/>
            <person name="Thomas H.S."/>
            <person name="Kirby J.R."/>
            <person name="Zhulin I.B."/>
            <person name="Loeffler F.E."/>
            <person name="Richardson P."/>
        </authorList>
    </citation>
    <scope>NUCLEOTIDE SEQUENCE</scope>
    <source>
        <strain evidence="4">2CP-C</strain>
    </source>
</reference>
<dbReference type="Pfam" id="PF13717">
    <property type="entry name" value="Zn_ribbon_4"/>
    <property type="match status" value="1"/>
</dbReference>